<dbReference type="EMBL" id="FZOJ01000036">
    <property type="protein sequence ID" value="SNT06234.1"/>
    <property type="molecule type" value="Genomic_DNA"/>
</dbReference>
<feature type="domain" description="HTH cro/C1-type" evidence="2">
    <location>
        <begin position="5"/>
        <end position="60"/>
    </location>
</feature>
<dbReference type="Gene3D" id="1.10.260.40">
    <property type="entry name" value="lambda repressor-like DNA-binding domains"/>
    <property type="match status" value="1"/>
</dbReference>
<gene>
    <name evidence="3" type="ORF">SAMN05446037_103638</name>
</gene>
<reference evidence="3 4" key="1">
    <citation type="submission" date="2017-06" db="EMBL/GenBank/DDBJ databases">
        <authorList>
            <person name="Kim H.J."/>
            <person name="Triplett B.A."/>
        </authorList>
    </citation>
    <scope>NUCLEOTIDE SEQUENCE [LARGE SCALE GENOMIC DNA]</scope>
    <source>
        <strain evidence="3 4">SCA</strain>
    </source>
</reference>
<evidence type="ECO:0000256" key="1">
    <source>
        <dbReference type="ARBA" id="ARBA00023125"/>
    </source>
</evidence>
<keyword evidence="4" id="KW-1185">Reference proteome</keyword>
<dbReference type="SMART" id="SM00530">
    <property type="entry name" value="HTH_XRE"/>
    <property type="match status" value="1"/>
</dbReference>
<protein>
    <submittedName>
        <fullName evidence="3">DNA-binding transcriptional regulator, XRE-family HTH domain</fullName>
    </submittedName>
</protein>
<evidence type="ECO:0000259" key="2">
    <source>
        <dbReference type="PROSITE" id="PS50943"/>
    </source>
</evidence>
<dbReference type="InterPro" id="IPR010982">
    <property type="entry name" value="Lambda_DNA-bd_dom_sf"/>
</dbReference>
<name>A0A239JN84_9FIRM</name>
<proteinExistence type="predicted"/>
<dbReference type="InterPro" id="IPR001387">
    <property type="entry name" value="Cro/C1-type_HTH"/>
</dbReference>
<dbReference type="AlphaFoldDB" id="A0A239JN84"/>
<dbReference type="GO" id="GO:0003677">
    <property type="term" value="F:DNA binding"/>
    <property type="evidence" value="ECO:0007669"/>
    <property type="project" value="UniProtKB-KW"/>
</dbReference>
<dbReference type="Pfam" id="PF01381">
    <property type="entry name" value="HTH_3"/>
    <property type="match status" value="1"/>
</dbReference>
<dbReference type="PANTHER" id="PTHR46558">
    <property type="entry name" value="TRACRIPTIONAL REGULATORY PROTEIN-RELATED-RELATED"/>
    <property type="match status" value="1"/>
</dbReference>
<dbReference type="PROSITE" id="PS50943">
    <property type="entry name" value="HTH_CROC1"/>
    <property type="match status" value="1"/>
</dbReference>
<dbReference type="SUPFAM" id="SSF47413">
    <property type="entry name" value="lambda repressor-like DNA-binding domains"/>
    <property type="match status" value="1"/>
</dbReference>
<dbReference type="Proteomes" id="UP000198304">
    <property type="component" value="Unassembled WGS sequence"/>
</dbReference>
<dbReference type="CDD" id="cd00093">
    <property type="entry name" value="HTH_XRE"/>
    <property type="match status" value="1"/>
</dbReference>
<keyword evidence="1 3" id="KW-0238">DNA-binding</keyword>
<sequence length="62" mass="7242">MYKNLKTLRVKKGLTQKEMAIKLGYKYTSGYNQLEKGKRKIDIETAQKISMILGEPVEKIFF</sequence>
<dbReference type="RefSeq" id="WP_176431538.1">
    <property type="nucleotide sequence ID" value="NZ_FZOJ01000036.1"/>
</dbReference>
<accession>A0A239JN84</accession>
<organism evidence="3 4">
    <name type="scientific">Anaerovirgula multivorans</name>
    <dbReference type="NCBI Taxonomy" id="312168"/>
    <lineage>
        <taxon>Bacteria</taxon>
        <taxon>Bacillati</taxon>
        <taxon>Bacillota</taxon>
        <taxon>Clostridia</taxon>
        <taxon>Peptostreptococcales</taxon>
        <taxon>Natronincolaceae</taxon>
        <taxon>Anaerovirgula</taxon>
    </lineage>
</organism>
<evidence type="ECO:0000313" key="3">
    <source>
        <dbReference type="EMBL" id="SNT06234.1"/>
    </source>
</evidence>
<evidence type="ECO:0000313" key="4">
    <source>
        <dbReference type="Proteomes" id="UP000198304"/>
    </source>
</evidence>
<dbReference type="PANTHER" id="PTHR46558:SF4">
    <property type="entry name" value="DNA-BIDING PHAGE PROTEIN"/>
    <property type="match status" value="1"/>
</dbReference>